<dbReference type="PANTHER" id="PTHR30346">
    <property type="entry name" value="TRANSCRIPTIONAL DUAL REGULATOR HCAR-RELATED"/>
    <property type="match status" value="1"/>
</dbReference>
<keyword evidence="5" id="KW-0804">Transcription</keyword>
<comment type="similarity">
    <text evidence="1">Belongs to the LysR transcriptional regulatory family.</text>
</comment>
<dbReference type="PROSITE" id="PS50931">
    <property type="entry name" value="HTH_LYSR"/>
    <property type="match status" value="1"/>
</dbReference>
<dbReference type="Pfam" id="PF03466">
    <property type="entry name" value="LysR_substrate"/>
    <property type="match status" value="1"/>
</dbReference>
<evidence type="ECO:0000256" key="1">
    <source>
        <dbReference type="ARBA" id="ARBA00009437"/>
    </source>
</evidence>
<dbReference type="Gene3D" id="1.10.10.10">
    <property type="entry name" value="Winged helix-like DNA-binding domain superfamily/Winged helix DNA-binding domain"/>
    <property type="match status" value="1"/>
</dbReference>
<name>A0ABU1USH6_9GAMM</name>
<keyword evidence="2" id="KW-0805">Transcription regulation</keyword>
<organism evidence="7 8">
    <name type="scientific">Cellvibrio fibrivorans</name>
    <dbReference type="NCBI Taxonomy" id="126350"/>
    <lineage>
        <taxon>Bacteria</taxon>
        <taxon>Pseudomonadati</taxon>
        <taxon>Pseudomonadota</taxon>
        <taxon>Gammaproteobacteria</taxon>
        <taxon>Cellvibrionales</taxon>
        <taxon>Cellvibrionaceae</taxon>
        <taxon>Cellvibrio</taxon>
    </lineage>
</organism>
<gene>
    <name evidence="7" type="ORF">J2X05_000143</name>
</gene>
<dbReference type="RefSeq" id="WP_310067394.1">
    <property type="nucleotide sequence ID" value="NZ_JAVDVX010000001.1"/>
</dbReference>
<evidence type="ECO:0000256" key="2">
    <source>
        <dbReference type="ARBA" id="ARBA00023015"/>
    </source>
</evidence>
<dbReference type="Proteomes" id="UP001253595">
    <property type="component" value="Unassembled WGS sequence"/>
</dbReference>
<keyword evidence="4" id="KW-0010">Activator</keyword>
<evidence type="ECO:0000313" key="8">
    <source>
        <dbReference type="Proteomes" id="UP001253595"/>
    </source>
</evidence>
<keyword evidence="3" id="KW-0238">DNA-binding</keyword>
<dbReference type="InterPro" id="IPR036390">
    <property type="entry name" value="WH_DNA-bd_sf"/>
</dbReference>
<evidence type="ECO:0000313" key="7">
    <source>
        <dbReference type="EMBL" id="MDR7088140.1"/>
    </source>
</evidence>
<comment type="caution">
    <text evidence="7">The sequence shown here is derived from an EMBL/GenBank/DDBJ whole genome shotgun (WGS) entry which is preliminary data.</text>
</comment>
<dbReference type="SUPFAM" id="SSF46785">
    <property type="entry name" value="Winged helix' DNA-binding domain"/>
    <property type="match status" value="1"/>
</dbReference>
<dbReference type="PANTHER" id="PTHR30346:SF26">
    <property type="entry name" value="HYDROGEN PEROXIDE-INDUCIBLE GENES ACTIVATOR"/>
    <property type="match status" value="1"/>
</dbReference>
<reference evidence="7 8" key="1">
    <citation type="submission" date="2023-07" db="EMBL/GenBank/DDBJ databases">
        <title>Sorghum-associated microbial communities from plants grown in Nebraska, USA.</title>
        <authorList>
            <person name="Schachtman D."/>
        </authorList>
    </citation>
    <scope>NUCLEOTIDE SEQUENCE [LARGE SCALE GENOMIC DNA]</scope>
    <source>
        <strain evidence="7 8">BE190</strain>
    </source>
</reference>
<evidence type="ECO:0000256" key="4">
    <source>
        <dbReference type="ARBA" id="ARBA00023159"/>
    </source>
</evidence>
<accession>A0ABU1USH6</accession>
<dbReference type="SUPFAM" id="SSF53850">
    <property type="entry name" value="Periplasmic binding protein-like II"/>
    <property type="match status" value="1"/>
</dbReference>
<sequence length="320" mass="35440">MTLTELRYIVILSEEQHFGRTAERCHVSQPTLSIAVRKLEEELGVELFERTKTKVQPTVLGEKIVAQARVLLTTTAAIKSLADAGKDQLNSPLALGTIFTIGPYLLPQLIPHLQKQAPAMPLYVQEDYTANLRKKLRDGDLDAILVSLPFSESDVVTQELFDEPLVVVMRQTHPLASKTEIAPADIAREELLLLGEGHCLREQVLLLNPGWREPDESPRKRYAAEGNSLETLRYMVAAGLGLSVLPRSAAEAGLCAAHRLVARPLAGGQRKLALAWRASFPRHKAIDVLRKSIQSCSGAYWNFTTEPDALEQTMLPLANW</sequence>
<dbReference type="InterPro" id="IPR000847">
    <property type="entry name" value="LysR_HTH_N"/>
</dbReference>
<dbReference type="Pfam" id="PF00126">
    <property type="entry name" value="HTH_1"/>
    <property type="match status" value="1"/>
</dbReference>
<dbReference type="PRINTS" id="PR00039">
    <property type="entry name" value="HTHLYSR"/>
</dbReference>
<dbReference type="Gene3D" id="3.40.190.10">
    <property type="entry name" value="Periplasmic binding protein-like II"/>
    <property type="match status" value="2"/>
</dbReference>
<proteinExistence type="inferred from homology"/>
<evidence type="ECO:0000259" key="6">
    <source>
        <dbReference type="PROSITE" id="PS50931"/>
    </source>
</evidence>
<dbReference type="CDD" id="cd08411">
    <property type="entry name" value="PBP2_OxyR"/>
    <property type="match status" value="1"/>
</dbReference>
<dbReference type="InterPro" id="IPR005119">
    <property type="entry name" value="LysR_subst-bd"/>
</dbReference>
<keyword evidence="8" id="KW-1185">Reference proteome</keyword>
<dbReference type="InterPro" id="IPR036388">
    <property type="entry name" value="WH-like_DNA-bd_sf"/>
</dbReference>
<dbReference type="EMBL" id="JAVDVX010000001">
    <property type="protein sequence ID" value="MDR7088140.1"/>
    <property type="molecule type" value="Genomic_DNA"/>
</dbReference>
<evidence type="ECO:0000256" key="5">
    <source>
        <dbReference type="ARBA" id="ARBA00023163"/>
    </source>
</evidence>
<feature type="domain" description="HTH lysR-type" evidence="6">
    <location>
        <begin position="1"/>
        <end position="58"/>
    </location>
</feature>
<evidence type="ECO:0000256" key="3">
    <source>
        <dbReference type="ARBA" id="ARBA00023125"/>
    </source>
</evidence>
<protein>
    <submittedName>
        <fullName evidence="7">LysR family hydrogen peroxide-inducible transcriptional activator</fullName>
    </submittedName>
</protein>